<name>A0A238X422_9PSEU</name>
<dbReference type="Proteomes" id="UP000198348">
    <property type="component" value="Unassembled WGS sequence"/>
</dbReference>
<evidence type="ECO:0000313" key="1">
    <source>
        <dbReference type="EMBL" id="SNR53333.1"/>
    </source>
</evidence>
<accession>A0A238X422</accession>
<sequence>MSRAFLSATSVALNARLSGLAGTVRAIPHLVTRA</sequence>
<evidence type="ECO:0000313" key="2">
    <source>
        <dbReference type="Proteomes" id="UP000198348"/>
    </source>
</evidence>
<keyword evidence="2" id="KW-1185">Reference proteome</keyword>
<dbReference type="AlphaFoldDB" id="A0A238X422"/>
<reference evidence="1 2" key="1">
    <citation type="submission" date="2017-06" db="EMBL/GenBank/DDBJ databases">
        <authorList>
            <person name="Kim H.J."/>
            <person name="Triplett B.A."/>
        </authorList>
    </citation>
    <scope>NUCLEOTIDE SEQUENCE [LARGE SCALE GENOMIC DNA]</scope>
    <source>
        <strain evidence="1 2">DSM 45207</strain>
    </source>
</reference>
<dbReference type="EMBL" id="FZNW01000009">
    <property type="protein sequence ID" value="SNR53333.1"/>
    <property type="molecule type" value="Genomic_DNA"/>
</dbReference>
<organism evidence="1 2">
    <name type="scientific">Haloechinothrix alba</name>
    <dbReference type="NCBI Taxonomy" id="664784"/>
    <lineage>
        <taxon>Bacteria</taxon>
        <taxon>Bacillati</taxon>
        <taxon>Actinomycetota</taxon>
        <taxon>Actinomycetes</taxon>
        <taxon>Pseudonocardiales</taxon>
        <taxon>Pseudonocardiaceae</taxon>
        <taxon>Haloechinothrix</taxon>
    </lineage>
</organism>
<gene>
    <name evidence="1" type="ORF">SAMN06265360_10920</name>
</gene>
<protein>
    <submittedName>
        <fullName evidence="1">Uncharacterized protein</fullName>
    </submittedName>
</protein>
<proteinExistence type="predicted"/>